<organism evidence="3">
    <name type="scientific">Haemonchus placei</name>
    <name type="common">Barber's pole worm</name>
    <dbReference type="NCBI Taxonomy" id="6290"/>
    <lineage>
        <taxon>Eukaryota</taxon>
        <taxon>Metazoa</taxon>
        <taxon>Ecdysozoa</taxon>
        <taxon>Nematoda</taxon>
        <taxon>Chromadorea</taxon>
        <taxon>Rhabditida</taxon>
        <taxon>Rhabditina</taxon>
        <taxon>Rhabditomorpha</taxon>
        <taxon>Strongyloidea</taxon>
        <taxon>Trichostrongylidae</taxon>
        <taxon>Haemonchus</taxon>
    </lineage>
</organism>
<dbReference type="Proteomes" id="UP000268014">
    <property type="component" value="Unassembled WGS sequence"/>
</dbReference>
<dbReference type="AlphaFoldDB" id="A0A0N4XAI5"/>
<evidence type="ECO:0000313" key="2">
    <source>
        <dbReference type="Proteomes" id="UP000268014"/>
    </source>
</evidence>
<proteinExistence type="predicted"/>
<gene>
    <name evidence="1" type="ORF">HPLM_LOCUS21369</name>
</gene>
<dbReference type="WBParaSite" id="HPLM_0002138001-mRNA-1">
    <property type="protein sequence ID" value="HPLM_0002138001-mRNA-1"/>
    <property type="gene ID" value="HPLM_0002138001"/>
</dbReference>
<accession>A0A0N4XAI5</accession>
<reference evidence="1 2" key="2">
    <citation type="submission" date="2018-11" db="EMBL/GenBank/DDBJ databases">
        <authorList>
            <consortium name="Pathogen Informatics"/>
        </authorList>
    </citation>
    <scope>NUCLEOTIDE SEQUENCE [LARGE SCALE GENOMIC DNA]</scope>
    <source>
        <strain evidence="1 2">MHpl1</strain>
    </source>
</reference>
<name>A0A0N4XAI5_HAEPC</name>
<evidence type="ECO:0000313" key="3">
    <source>
        <dbReference type="WBParaSite" id="HPLM_0002138001-mRNA-1"/>
    </source>
</evidence>
<protein>
    <submittedName>
        <fullName evidence="1 3">Uncharacterized protein</fullName>
    </submittedName>
</protein>
<evidence type="ECO:0000313" key="1">
    <source>
        <dbReference type="EMBL" id="VDO89503.1"/>
    </source>
</evidence>
<keyword evidence="2" id="KW-1185">Reference proteome</keyword>
<sequence length="33" mass="3890">MAPMTVTPVRLRHRCESFPSLNRFLIKLHNPIN</sequence>
<dbReference type="EMBL" id="UZAF01023323">
    <property type="protein sequence ID" value="VDO89503.1"/>
    <property type="molecule type" value="Genomic_DNA"/>
</dbReference>
<reference evidence="3" key="1">
    <citation type="submission" date="2017-02" db="UniProtKB">
        <authorList>
            <consortium name="WormBaseParasite"/>
        </authorList>
    </citation>
    <scope>IDENTIFICATION</scope>
</reference>